<sequence>MTDLANLGTRRQPMPRPATLDEYLRIRPQMIDTTGAPLVLTSCESCKRQHFTVEPCAAEAPCPRCGSAAGRCRRPSGHAAASWHAERAAAFEELCNTREAAGLPQVARWPEPTQPPAAPTLFEWDQP</sequence>
<evidence type="ECO:0000313" key="2">
    <source>
        <dbReference type="EMBL" id="GAA3949596.1"/>
    </source>
</evidence>
<keyword evidence="3" id="KW-1185">Reference proteome</keyword>
<evidence type="ECO:0000313" key="3">
    <source>
        <dbReference type="Proteomes" id="UP001501591"/>
    </source>
</evidence>
<protein>
    <submittedName>
        <fullName evidence="2">Uncharacterized protein</fullName>
    </submittedName>
</protein>
<feature type="region of interest" description="Disordered" evidence="1">
    <location>
        <begin position="103"/>
        <end position="127"/>
    </location>
</feature>
<reference evidence="3" key="1">
    <citation type="journal article" date="2019" name="Int. J. Syst. Evol. Microbiol.">
        <title>The Global Catalogue of Microorganisms (GCM) 10K type strain sequencing project: providing services to taxonomists for standard genome sequencing and annotation.</title>
        <authorList>
            <consortium name="The Broad Institute Genomics Platform"/>
            <consortium name="The Broad Institute Genome Sequencing Center for Infectious Disease"/>
            <person name="Wu L."/>
            <person name="Ma J."/>
        </authorList>
    </citation>
    <scope>NUCLEOTIDE SEQUENCE [LARGE SCALE GENOMIC DNA]</scope>
    <source>
        <strain evidence="3">JCM 17024</strain>
    </source>
</reference>
<accession>A0ABP7NL44</accession>
<dbReference type="RefSeq" id="WP_344820457.1">
    <property type="nucleotide sequence ID" value="NZ_BAABCP010000003.1"/>
</dbReference>
<dbReference type="Proteomes" id="UP001501591">
    <property type="component" value="Unassembled WGS sequence"/>
</dbReference>
<dbReference type="EMBL" id="BAABCP010000003">
    <property type="protein sequence ID" value="GAA3949596.1"/>
    <property type="molecule type" value="Genomic_DNA"/>
</dbReference>
<gene>
    <name evidence="2" type="ORF">GCM10022383_29050</name>
</gene>
<organism evidence="2 3">
    <name type="scientific">Microbacterium soli</name>
    <dbReference type="NCBI Taxonomy" id="446075"/>
    <lineage>
        <taxon>Bacteria</taxon>
        <taxon>Bacillati</taxon>
        <taxon>Actinomycetota</taxon>
        <taxon>Actinomycetes</taxon>
        <taxon>Micrococcales</taxon>
        <taxon>Microbacteriaceae</taxon>
        <taxon>Microbacterium</taxon>
    </lineage>
</organism>
<comment type="caution">
    <text evidence="2">The sequence shown here is derived from an EMBL/GenBank/DDBJ whole genome shotgun (WGS) entry which is preliminary data.</text>
</comment>
<name>A0ABP7NL44_9MICO</name>
<proteinExistence type="predicted"/>
<evidence type="ECO:0000256" key="1">
    <source>
        <dbReference type="SAM" id="MobiDB-lite"/>
    </source>
</evidence>